<dbReference type="InterPro" id="IPR033207">
    <property type="entry name" value="CCP110"/>
</dbReference>
<keyword evidence="3" id="KW-0479">Metal-binding</keyword>
<dbReference type="Gene3D" id="2.20.28.200">
    <property type="match status" value="1"/>
</dbReference>
<evidence type="ECO:0000256" key="3">
    <source>
        <dbReference type="PROSITE-ProRule" id="PRU00236"/>
    </source>
</evidence>
<comment type="caution">
    <text evidence="7">The sequence shown here is derived from an EMBL/GenBank/DDBJ whole genome shotgun (WGS) entry which is preliminary data.</text>
</comment>
<feature type="domain" description="Deacetylase sirtuin-type" evidence="6">
    <location>
        <begin position="1262"/>
        <end position="1509"/>
    </location>
</feature>
<dbReference type="Pfam" id="PF02146">
    <property type="entry name" value="SIR2"/>
    <property type="match status" value="1"/>
</dbReference>
<feature type="binding site" evidence="3">
    <location>
        <position position="1405"/>
    </location>
    <ligand>
        <name>Zn(2+)</name>
        <dbReference type="ChEBI" id="CHEBI:29105"/>
    </ligand>
</feature>
<accession>A0ABV0UZ42</accession>
<dbReference type="InterPro" id="IPR003000">
    <property type="entry name" value="Sirtuin"/>
</dbReference>
<dbReference type="Pfam" id="PF16025">
    <property type="entry name" value="CaM_bind"/>
    <property type="match status" value="1"/>
</dbReference>
<organism evidence="7 8">
    <name type="scientific">Ilyodon furcidens</name>
    <name type="common">goldbreast splitfin</name>
    <dbReference type="NCBI Taxonomy" id="33524"/>
    <lineage>
        <taxon>Eukaryota</taxon>
        <taxon>Metazoa</taxon>
        <taxon>Chordata</taxon>
        <taxon>Craniata</taxon>
        <taxon>Vertebrata</taxon>
        <taxon>Euteleostomi</taxon>
        <taxon>Actinopterygii</taxon>
        <taxon>Neopterygii</taxon>
        <taxon>Teleostei</taxon>
        <taxon>Neoteleostei</taxon>
        <taxon>Acanthomorphata</taxon>
        <taxon>Ovalentaria</taxon>
        <taxon>Atherinomorphae</taxon>
        <taxon>Cyprinodontiformes</taxon>
        <taxon>Goodeidae</taxon>
        <taxon>Ilyodon</taxon>
    </lineage>
</organism>
<feature type="compositionally biased region" description="Polar residues" evidence="5">
    <location>
        <begin position="1128"/>
        <end position="1138"/>
    </location>
</feature>
<protein>
    <recommendedName>
        <fullName evidence="6">Deacetylase sirtuin-type domain-containing protein</fullName>
    </recommendedName>
</protein>
<dbReference type="EMBL" id="JAHRIQ010092697">
    <property type="protein sequence ID" value="MEQ2250396.1"/>
    <property type="molecule type" value="Genomic_DNA"/>
</dbReference>
<feature type="compositionally biased region" description="Polar residues" evidence="5">
    <location>
        <begin position="706"/>
        <end position="716"/>
    </location>
</feature>
<gene>
    <name evidence="7" type="ORF">ILYODFUR_000332</name>
</gene>
<proteinExistence type="predicted"/>
<feature type="binding site" evidence="3">
    <location>
        <position position="1375"/>
    </location>
    <ligand>
        <name>Zn(2+)</name>
        <dbReference type="ChEBI" id="CHEBI:29105"/>
    </ligand>
</feature>
<dbReference type="SUPFAM" id="SSF52467">
    <property type="entry name" value="DHS-like NAD/FAD-binding domain"/>
    <property type="match status" value="1"/>
</dbReference>
<sequence>MSNCHRLLLLEERRSPIGASSCILMENYAEFAQRCLSKLKENEEEKEGHHRTLSASSLIRFYGRPILPPLLSGKQREEMRRHRDEAQKDTANKKLKDDPRMAYVQTILRSVQLRKTPTLQDLLQETEIKAESSCLHNTSRFSVSCSDVSNRTRDSLSPVPVMKVKNGIILPPKTSTAYSAFFPSDMPPQQSYHEGYLTDLLDSQQGSHPCSFNTASHQSLSSGYVTCENQENTTAVSGEIDFRTTEEMDNVGGFFLHNTSDTIAKMPDIISHPPIDGEELERTGLESFFCNNIMGAKDVCSTSIHIDSERCGSLRAEQPELSHPHSLNKEVNIPFTARLDPARNSSTEINDGSLALSEENGLSDDPDLQQALNLTKQVHVQKTPSKAEAEPVDNQINIADLKEPEEFCPLSLQALLKKSQEYRRRQRMLRNQAKSTKIHQERTQEQPRAQVEESNLSDKENDELYHKGTVTVEGKKTKEIRGSFIQSVEPSAQKSWEANIIQSEVSESKNIVEDEKTMESFSVEEETSLKNKLNSSQEFIMIPKKTGVLIQQQPGSVKTPLIQGTFYETPCLTSYLGCVGKYRSVPVPNICLSPVPCKSKAVDAAGTSEPKFDSSSDFNEIRVKDLKQRPTPVPSAVNLTVEDNATSVFAKSSLHIDQLESNLCSLKVLISDLESTVKENLDDRRQPDSSVQSEESFESSKDSEQIENAGQDNSSGCLKDTQGADGDGNEVDELQQRQSFILFKKMDKDVGPEPRTYRRDDVSLTVQNRGSEIIKLSKQSQASATKRENRNEMSTEGGGNTNAQRGICKTEQLPSKNQGAHLKEREGNITTEAEGSVCSPSLNQSYDVDTPSDLWFQEGPGSDPGSQGSHGQEKHLTPESGSEDQVGVSKVKRRLLMHVTEGTLEKSDITSREVDSMARPNPGTPTAAVHWSEGGGIQKQEQLTHKQEQLKQIHAAQVRALQEEHRKQQEELLQVLAARYRLLQDVSPRSTSGSRFGDTLTFSSPSQPLSPFSQPCRPLLAAAVKGFLTRRLLRTERVEQLVRTIRDTQQFLQAFQQQSTSRGERCSRQDVILEERVALQLRAARYEVYDIFFGLSAREQMQLIRWDRELARERQLRRQNGHAGYPSGKSSMSAATQKSLERKRERMIQKRAAECHSGAMVRTGQKLACPQLTGVGMEEEPDTGNSSRAERKALEKAKILQRERERKVFTLVGRVLKKPEAERSEEEAAALLLHREAVDELCRRQIRRNVLKRKQEEVYDAADELKSKVKQLAAAVQQANHLVVYTGAGISTAASIPDYRGPNGVWTQLQRGRTVGSSDLSKAEPTVTHMCIRMLHKEKLVKHVVSQNCDGLHLRSGLPREALSELHGNMFIEVCTACSPAREFLRLFDVTERTSLHRHGTGRRCSHCGSELRDTIVHFGERGTLEQPLNWKGAAEAAKEADVILCLGSSLKVLKKYACLWSMNRPANKRPKLYIVNLQWTPKDDLAVLKIHGKCDDVMSLLMEELGIQIPKYSRADDPIFNLATPLCPEEIQSHTREVLAAADGQEGPSAENEQPSEETSSLQGGWFGRGYSKGRRKKKRAA</sequence>
<keyword evidence="4" id="KW-0175">Coiled coil</keyword>
<feature type="region of interest" description="Disordered" evidence="5">
    <location>
        <begin position="430"/>
        <end position="459"/>
    </location>
</feature>
<evidence type="ECO:0000256" key="1">
    <source>
        <dbReference type="ARBA" id="ARBA00022679"/>
    </source>
</evidence>
<dbReference type="Proteomes" id="UP001482620">
    <property type="component" value="Unassembled WGS sequence"/>
</dbReference>
<dbReference type="PROSITE" id="PS50305">
    <property type="entry name" value="SIRTUIN"/>
    <property type="match status" value="1"/>
</dbReference>
<feature type="region of interest" description="Disordered" evidence="5">
    <location>
        <begin position="773"/>
        <end position="888"/>
    </location>
</feature>
<feature type="region of interest" description="Disordered" evidence="5">
    <location>
        <begin position="1118"/>
        <end position="1146"/>
    </location>
</feature>
<dbReference type="InterPro" id="IPR029035">
    <property type="entry name" value="DHS-like_NAD/FAD-binding_dom"/>
</dbReference>
<evidence type="ECO:0000259" key="6">
    <source>
        <dbReference type="PROSITE" id="PS50305"/>
    </source>
</evidence>
<evidence type="ECO:0000256" key="2">
    <source>
        <dbReference type="ARBA" id="ARBA00023027"/>
    </source>
</evidence>
<feature type="compositionally biased region" description="Polar residues" evidence="5">
    <location>
        <begin position="828"/>
        <end position="847"/>
    </location>
</feature>
<evidence type="ECO:0000256" key="5">
    <source>
        <dbReference type="SAM" id="MobiDB-lite"/>
    </source>
</evidence>
<name>A0ABV0UZ42_9TELE</name>
<feature type="active site" description="Proton acceptor" evidence="3">
    <location>
        <position position="1367"/>
    </location>
</feature>
<dbReference type="InterPro" id="IPR026590">
    <property type="entry name" value="Ssirtuin_cat_dom"/>
</dbReference>
<dbReference type="PANTHER" id="PTHR13594:SF2">
    <property type="entry name" value="SI:CH73-100L22.3"/>
    <property type="match status" value="1"/>
</dbReference>
<feature type="compositionally biased region" description="Basic residues" evidence="5">
    <location>
        <begin position="1573"/>
        <end position="1583"/>
    </location>
</feature>
<feature type="binding site" evidence="3">
    <location>
        <position position="1408"/>
    </location>
    <ligand>
        <name>Zn(2+)</name>
        <dbReference type="ChEBI" id="CHEBI:29105"/>
    </ligand>
</feature>
<keyword evidence="8" id="KW-1185">Reference proteome</keyword>
<feature type="region of interest" description="Disordered" evidence="5">
    <location>
        <begin position="745"/>
        <end position="764"/>
    </location>
</feature>
<feature type="region of interest" description="Disordered" evidence="5">
    <location>
        <begin position="72"/>
        <end position="94"/>
    </location>
</feature>
<evidence type="ECO:0000256" key="4">
    <source>
        <dbReference type="SAM" id="Coils"/>
    </source>
</evidence>
<evidence type="ECO:0000313" key="8">
    <source>
        <dbReference type="Proteomes" id="UP001482620"/>
    </source>
</evidence>
<dbReference type="Gene3D" id="3.40.50.1220">
    <property type="entry name" value="TPP-binding domain"/>
    <property type="match status" value="1"/>
</dbReference>
<feature type="compositionally biased region" description="Polar residues" evidence="5">
    <location>
        <begin position="1552"/>
        <end position="1564"/>
    </location>
</feature>
<feature type="binding site" evidence="3">
    <location>
        <position position="1378"/>
    </location>
    <ligand>
        <name>Zn(2+)</name>
        <dbReference type="ChEBI" id="CHEBI:29105"/>
    </ligand>
</feature>
<dbReference type="PANTHER" id="PTHR13594">
    <property type="entry name" value="CENTRIOLAR COILED-COIL PROTEIN OF 110 KDA"/>
    <property type="match status" value="1"/>
</dbReference>
<keyword evidence="1" id="KW-0808">Transferase</keyword>
<feature type="region of interest" description="Disordered" evidence="5">
    <location>
        <begin position="679"/>
        <end position="730"/>
    </location>
</feature>
<keyword evidence="3" id="KW-0862">Zinc</keyword>
<dbReference type="CDD" id="cd01410">
    <property type="entry name" value="SIRT7"/>
    <property type="match status" value="1"/>
</dbReference>
<feature type="compositionally biased region" description="Basic and acidic residues" evidence="5">
    <location>
        <begin position="74"/>
        <end position="94"/>
    </location>
</feature>
<feature type="coiled-coil region" evidence="4">
    <location>
        <begin position="951"/>
        <end position="978"/>
    </location>
</feature>
<evidence type="ECO:0000313" key="7">
    <source>
        <dbReference type="EMBL" id="MEQ2250396.1"/>
    </source>
</evidence>
<feature type="compositionally biased region" description="Basic and acidic residues" evidence="5">
    <location>
        <begin position="745"/>
        <end position="762"/>
    </location>
</feature>
<feature type="region of interest" description="Disordered" evidence="5">
    <location>
        <begin position="1540"/>
        <end position="1583"/>
    </location>
</feature>
<reference evidence="7 8" key="1">
    <citation type="submission" date="2021-06" db="EMBL/GenBank/DDBJ databases">
        <authorList>
            <person name="Palmer J.M."/>
        </authorList>
    </citation>
    <scope>NUCLEOTIDE SEQUENCE [LARGE SCALE GENOMIC DNA]</scope>
    <source>
        <strain evidence="8">if_2019</strain>
        <tissue evidence="7">Muscle</tissue>
    </source>
</reference>
<keyword evidence="2" id="KW-0520">NAD</keyword>